<accession>A0ABR7M3Q2</accession>
<sequence length="211" mass="24325">MTDSNLKIIASVKNEVTALLSTKLDPKFVFHNLTHTMQVAEAVEGIATFYQFSEEEKAILIIAAWFHDTGIITGRIEGHEAESIRIAESFLSRHSIRQPLIAKVSACILATKMPQHPLSGMDKVICDADLFHLGSNNFKERTELLRLELQDYYNTSASEKEWDMNNIEFLKSHHYFTGFGQQMLEPVKQQWIKKIEKPKRQTYNRRMQIVV</sequence>
<feature type="domain" description="HD/PDEase" evidence="1">
    <location>
        <begin position="28"/>
        <end position="143"/>
    </location>
</feature>
<organism evidence="2 3">
    <name type="scientific">Flavihumibacter stibioxidans</name>
    <dbReference type="NCBI Taxonomy" id="1834163"/>
    <lineage>
        <taxon>Bacteria</taxon>
        <taxon>Pseudomonadati</taxon>
        <taxon>Bacteroidota</taxon>
        <taxon>Chitinophagia</taxon>
        <taxon>Chitinophagales</taxon>
        <taxon>Chitinophagaceae</taxon>
        <taxon>Flavihumibacter</taxon>
    </lineage>
</organism>
<dbReference type="EMBL" id="MBUA01000001">
    <property type="protein sequence ID" value="MBC6489646.1"/>
    <property type="molecule type" value="Genomic_DNA"/>
</dbReference>
<dbReference type="CDD" id="cd00077">
    <property type="entry name" value="HDc"/>
    <property type="match status" value="1"/>
</dbReference>
<keyword evidence="3" id="KW-1185">Reference proteome</keyword>
<dbReference type="Proteomes" id="UP000765802">
    <property type="component" value="Unassembled WGS sequence"/>
</dbReference>
<dbReference type="SUPFAM" id="SSF109604">
    <property type="entry name" value="HD-domain/PDEase-like"/>
    <property type="match status" value="1"/>
</dbReference>
<dbReference type="InterPro" id="IPR003607">
    <property type="entry name" value="HD/PDEase_dom"/>
</dbReference>
<name>A0ABR7M3Q2_9BACT</name>
<evidence type="ECO:0000313" key="2">
    <source>
        <dbReference type="EMBL" id="MBC6489646.1"/>
    </source>
</evidence>
<reference evidence="2 3" key="1">
    <citation type="submission" date="2016-07" db="EMBL/GenBank/DDBJ databases">
        <title>Genome analysis of Flavihumibacter stibioxidans YS-17.</title>
        <authorList>
            <person name="Shi K."/>
            <person name="Han Y."/>
            <person name="Wang G."/>
        </authorList>
    </citation>
    <scope>NUCLEOTIDE SEQUENCE [LARGE SCALE GENOMIC DNA]</scope>
    <source>
        <strain evidence="2 3">YS-17</strain>
    </source>
</reference>
<dbReference type="Pfam" id="PF01966">
    <property type="entry name" value="HD"/>
    <property type="match status" value="1"/>
</dbReference>
<evidence type="ECO:0000313" key="3">
    <source>
        <dbReference type="Proteomes" id="UP000765802"/>
    </source>
</evidence>
<evidence type="ECO:0000259" key="1">
    <source>
        <dbReference type="SMART" id="SM00471"/>
    </source>
</evidence>
<gene>
    <name evidence="2" type="ORF">BC349_01595</name>
</gene>
<dbReference type="SMART" id="SM00471">
    <property type="entry name" value="HDc"/>
    <property type="match status" value="1"/>
</dbReference>
<dbReference type="RefSeq" id="WP_187255003.1">
    <property type="nucleotide sequence ID" value="NZ_JBHULF010000006.1"/>
</dbReference>
<dbReference type="Gene3D" id="1.10.3210.10">
    <property type="entry name" value="Hypothetical protein af1432"/>
    <property type="match status" value="1"/>
</dbReference>
<dbReference type="InterPro" id="IPR006674">
    <property type="entry name" value="HD_domain"/>
</dbReference>
<comment type="caution">
    <text evidence="2">The sequence shown here is derived from an EMBL/GenBank/DDBJ whole genome shotgun (WGS) entry which is preliminary data.</text>
</comment>
<protein>
    <recommendedName>
        <fullName evidence="1">HD/PDEase domain-containing protein</fullName>
    </recommendedName>
</protein>
<proteinExistence type="predicted"/>